<reference evidence="2" key="1">
    <citation type="submission" date="2011-08" db="EMBL/GenBank/DDBJ databases">
        <authorList>
            <person name="Rombauts S."/>
        </authorList>
    </citation>
    <scope>NUCLEOTIDE SEQUENCE</scope>
    <source>
        <strain evidence="2">London</strain>
    </source>
</reference>
<reference evidence="1" key="2">
    <citation type="submission" date="2015-06" db="UniProtKB">
        <authorList>
            <consortium name="EnsemblMetazoa"/>
        </authorList>
    </citation>
    <scope>IDENTIFICATION</scope>
</reference>
<protein>
    <submittedName>
        <fullName evidence="1">Uncharacterized protein</fullName>
    </submittedName>
</protein>
<proteinExistence type="predicted"/>
<dbReference type="AlphaFoldDB" id="T1JQV4"/>
<name>T1JQV4_TETUR</name>
<dbReference type="Proteomes" id="UP000015104">
    <property type="component" value="Unassembled WGS sequence"/>
</dbReference>
<evidence type="ECO:0000313" key="1">
    <source>
        <dbReference type="EnsemblMetazoa" id="tetur01g04590.1"/>
    </source>
</evidence>
<organism evidence="1 2">
    <name type="scientific">Tetranychus urticae</name>
    <name type="common">Two-spotted spider mite</name>
    <dbReference type="NCBI Taxonomy" id="32264"/>
    <lineage>
        <taxon>Eukaryota</taxon>
        <taxon>Metazoa</taxon>
        <taxon>Ecdysozoa</taxon>
        <taxon>Arthropoda</taxon>
        <taxon>Chelicerata</taxon>
        <taxon>Arachnida</taxon>
        <taxon>Acari</taxon>
        <taxon>Acariformes</taxon>
        <taxon>Trombidiformes</taxon>
        <taxon>Prostigmata</taxon>
        <taxon>Eleutherengona</taxon>
        <taxon>Raphignathae</taxon>
        <taxon>Tetranychoidea</taxon>
        <taxon>Tetranychidae</taxon>
        <taxon>Tetranychus</taxon>
    </lineage>
</organism>
<keyword evidence="2" id="KW-1185">Reference proteome</keyword>
<dbReference type="EnsemblMetazoa" id="tetur01g04590.1">
    <property type="protein sequence ID" value="tetur01g04590.1"/>
    <property type="gene ID" value="tetur01g04590"/>
</dbReference>
<accession>T1JQV4</accession>
<sequence length="26" mass="2920">MKEMMIASKEFLALANLITLFLCNSS</sequence>
<evidence type="ECO:0000313" key="2">
    <source>
        <dbReference type="Proteomes" id="UP000015104"/>
    </source>
</evidence>
<dbReference type="EMBL" id="CAEY01000441">
    <property type="status" value="NOT_ANNOTATED_CDS"/>
    <property type="molecule type" value="Genomic_DNA"/>
</dbReference>
<dbReference type="HOGENOM" id="CLU_3417484_0_0_1"/>